<accession>A0A158J2A6</accession>
<dbReference type="PANTHER" id="PTHR40267">
    <property type="entry name" value="BLR3294 PROTEIN"/>
    <property type="match status" value="1"/>
</dbReference>
<organism evidence="1 2">
    <name type="scientific">Caballeronia humi</name>
    <dbReference type="NCBI Taxonomy" id="326474"/>
    <lineage>
        <taxon>Bacteria</taxon>
        <taxon>Pseudomonadati</taxon>
        <taxon>Pseudomonadota</taxon>
        <taxon>Betaproteobacteria</taxon>
        <taxon>Burkholderiales</taxon>
        <taxon>Burkholderiaceae</taxon>
        <taxon>Caballeronia</taxon>
    </lineage>
</organism>
<gene>
    <name evidence="1" type="ORF">AWB65_05801</name>
</gene>
<comment type="caution">
    <text evidence="1">The sequence shown here is derived from an EMBL/GenBank/DDBJ whole genome shotgun (WGS) entry which is preliminary data.</text>
</comment>
<dbReference type="AlphaFoldDB" id="A0A158J2A6"/>
<name>A0A158J2A6_9BURK</name>
<evidence type="ECO:0000313" key="2">
    <source>
        <dbReference type="Proteomes" id="UP000054977"/>
    </source>
</evidence>
<keyword evidence="2" id="KW-1185">Reference proteome</keyword>
<dbReference type="Gene3D" id="3.40.50.12500">
    <property type="match status" value="1"/>
</dbReference>
<reference evidence="1" key="1">
    <citation type="submission" date="2016-01" db="EMBL/GenBank/DDBJ databases">
        <authorList>
            <person name="Peeters C."/>
        </authorList>
    </citation>
    <scope>NUCLEOTIDE SEQUENCE [LARGE SCALE GENOMIC DNA]</scope>
    <source>
        <strain evidence="1">LMG 22934</strain>
    </source>
</reference>
<proteinExistence type="predicted"/>
<dbReference type="PANTHER" id="PTHR40267:SF1">
    <property type="entry name" value="BLR3294 PROTEIN"/>
    <property type="match status" value="1"/>
</dbReference>
<dbReference type="Pfam" id="PF17645">
    <property type="entry name" value="Amdase"/>
    <property type="match status" value="1"/>
</dbReference>
<dbReference type="RefSeq" id="WP_087670410.1">
    <property type="nucleotide sequence ID" value="NZ_FCNW02000053.1"/>
</dbReference>
<dbReference type="InterPro" id="IPR026286">
    <property type="entry name" value="MaiA/AMDase"/>
</dbReference>
<dbReference type="Proteomes" id="UP000054977">
    <property type="component" value="Unassembled WGS sequence"/>
</dbReference>
<dbReference type="OrthoDB" id="483160at2"/>
<dbReference type="EMBL" id="FCNW02000053">
    <property type="protein sequence ID" value="SAL62875.1"/>
    <property type="molecule type" value="Genomic_DNA"/>
</dbReference>
<dbReference type="PIRSF" id="PIRSF015736">
    <property type="entry name" value="MI"/>
    <property type="match status" value="1"/>
</dbReference>
<dbReference type="InterPro" id="IPR053714">
    <property type="entry name" value="Iso_Racemase_Enz_sf"/>
</dbReference>
<evidence type="ECO:0000313" key="1">
    <source>
        <dbReference type="EMBL" id="SAL62875.1"/>
    </source>
</evidence>
<dbReference type="STRING" id="326474.AWB65_05801"/>
<protein>
    <submittedName>
        <fullName evidence="1">Asp/Glu racemase</fullName>
    </submittedName>
</protein>
<sequence length="261" mass="28056">MWQFDGWGVTRIGVLAPHADINPESEFNAMAPRGISIHAARVPLRAYKPGGVMDATIADEPVRAFADPPLVDDAAELLAAAPLHAIVYAFTSSSYVRGRADDAKLKQRLETRTRGIPVVISSAAAVAALKVLNATRLAMVSPPWFSVEMDRQGARYFQASGFDVVHSGPAGLPSDQLAIRPGDLFEWVRTHTPKSAQAVFMGGNGFRAVGVVKALEENLGIPVLTANQVSFWQALLLSGSQVSITNYGQIFNHRPPSVSEK</sequence>